<protein>
    <submittedName>
        <fullName evidence="2">AAA family ATPase</fullName>
    </submittedName>
</protein>
<dbReference type="EMBL" id="JAINVZ010000038">
    <property type="protein sequence ID" value="MBY8889209.1"/>
    <property type="molecule type" value="Genomic_DNA"/>
</dbReference>
<sequence>MHCFDLTVEGLPGAGKTTALRALERAGHTVLGEYTTTGGALLAPADHPHHRDEAAHLTNWLRKAAQVRGCTGPVWVDRNWLTALAYAASTGGLAERAAWAYRHLAAGTLLPPRCWIVLDVPPTVSLARRRARLEPAHPWWNVGVLHRLRDFYRDPPAALTHAHQDLAALVTAVPRLRIDADRDPEQLARAIEAAGTR</sequence>
<organism evidence="2 3">
    <name type="scientific">Streptantibioticus parmotrematis</name>
    <dbReference type="NCBI Taxonomy" id="2873249"/>
    <lineage>
        <taxon>Bacteria</taxon>
        <taxon>Bacillati</taxon>
        <taxon>Actinomycetota</taxon>
        <taxon>Actinomycetes</taxon>
        <taxon>Kitasatosporales</taxon>
        <taxon>Streptomycetaceae</taxon>
        <taxon>Streptantibioticus</taxon>
    </lineage>
</organism>
<reference evidence="2 3" key="1">
    <citation type="submission" date="2021-08" db="EMBL/GenBank/DDBJ databases">
        <title>Streptomyces sp. PTM05 isolated from lichen.</title>
        <authorList>
            <person name="Somphong A."/>
            <person name="Phongsopitanun W."/>
            <person name="Tanasupawat S."/>
        </authorList>
    </citation>
    <scope>NUCLEOTIDE SEQUENCE [LARGE SCALE GENOMIC DNA]</scope>
    <source>
        <strain evidence="2 3">Ptm05</strain>
    </source>
</reference>
<dbReference type="Proteomes" id="UP001198565">
    <property type="component" value="Unassembled WGS sequence"/>
</dbReference>
<evidence type="ECO:0000313" key="3">
    <source>
        <dbReference type="Proteomes" id="UP001198565"/>
    </source>
</evidence>
<evidence type="ECO:0000313" key="2">
    <source>
        <dbReference type="EMBL" id="MBY8889209.1"/>
    </source>
</evidence>
<proteinExistence type="predicted"/>
<accession>A0ABS7R160</accession>
<dbReference type="RefSeq" id="WP_222982341.1">
    <property type="nucleotide sequence ID" value="NZ_JAINVZ010000038.1"/>
</dbReference>
<dbReference type="InterPro" id="IPR038727">
    <property type="entry name" value="NadR/Ttd14_AAA_dom"/>
</dbReference>
<name>A0ABS7R160_9ACTN</name>
<dbReference type="Pfam" id="PF13521">
    <property type="entry name" value="AAA_28"/>
    <property type="match status" value="1"/>
</dbReference>
<evidence type="ECO:0000259" key="1">
    <source>
        <dbReference type="Pfam" id="PF13521"/>
    </source>
</evidence>
<comment type="caution">
    <text evidence="2">The sequence shown here is derived from an EMBL/GenBank/DDBJ whole genome shotgun (WGS) entry which is preliminary data.</text>
</comment>
<dbReference type="Gene3D" id="3.40.50.300">
    <property type="entry name" value="P-loop containing nucleotide triphosphate hydrolases"/>
    <property type="match status" value="1"/>
</dbReference>
<keyword evidence="3" id="KW-1185">Reference proteome</keyword>
<dbReference type="SUPFAM" id="SSF52540">
    <property type="entry name" value="P-loop containing nucleoside triphosphate hydrolases"/>
    <property type="match status" value="1"/>
</dbReference>
<dbReference type="InterPro" id="IPR027417">
    <property type="entry name" value="P-loop_NTPase"/>
</dbReference>
<gene>
    <name evidence="2" type="ORF">K7472_30830</name>
</gene>
<feature type="domain" description="NadR/Ttd14 AAA" evidence="1">
    <location>
        <begin position="10"/>
        <end position="116"/>
    </location>
</feature>